<protein>
    <submittedName>
        <fullName evidence="7">Nup54 domain-containing protein</fullName>
    </submittedName>
</protein>
<dbReference type="WBParaSite" id="L893_g30340.t1">
    <property type="protein sequence ID" value="L893_g30340.t1"/>
    <property type="gene ID" value="L893_g30340"/>
</dbReference>
<dbReference type="PANTHER" id="PTHR13000:SF0">
    <property type="entry name" value="NUCLEOPORIN P54"/>
    <property type="match status" value="1"/>
</dbReference>
<dbReference type="PANTHER" id="PTHR13000">
    <property type="entry name" value="NUCLEOPORIN P54"/>
    <property type="match status" value="1"/>
</dbReference>
<feature type="coiled-coil region" evidence="4">
    <location>
        <begin position="358"/>
        <end position="402"/>
    </location>
</feature>
<evidence type="ECO:0000313" key="7">
    <source>
        <dbReference type="WBParaSite" id="L893_g30340.t1"/>
    </source>
</evidence>
<proteinExistence type="predicted"/>
<dbReference type="AlphaFoldDB" id="A0A1I7ZWR0"/>
<dbReference type="GO" id="GO:0036228">
    <property type="term" value="P:protein localization to nuclear inner membrane"/>
    <property type="evidence" value="ECO:0007669"/>
    <property type="project" value="TreeGrafter"/>
</dbReference>
<dbReference type="InterPro" id="IPR025712">
    <property type="entry name" value="Nup54_alpha-helical_dom"/>
</dbReference>
<evidence type="ECO:0000313" key="6">
    <source>
        <dbReference type="Proteomes" id="UP000095287"/>
    </source>
</evidence>
<evidence type="ECO:0000256" key="4">
    <source>
        <dbReference type="SAM" id="Coils"/>
    </source>
</evidence>
<dbReference type="GO" id="GO:0006607">
    <property type="term" value="P:NLS-bearing protein import into nucleus"/>
    <property type="evidence" value="ECO:0007669"/>
    <property type="project" value="TreeGrafter"/>
</dbReference>
<keyword evidence="2" id="KW-0813">Transport</keyword>
<dbReference type="Proteomes" id="UP000095287">
    <property type="component" value="Unplaced"/>
</dbReference>
<accession>A0A1I7ZWR0</accession>
<dbReference type="InterPro" id="IPR025574">
    <property type="entry name" value="Nucleoporin_FG_rpt"/>
</dbReference>
<dbReference type="GO" id="GO:0017056">
    <property type="term" value="F:structural constituent of nuclear pore"/>
    <property type="evidence" value="ECO:0007669"/>
    <property type="project" value="TreeGrafter"/>
</dbReference>
<keyword evidence="4" id="KW-0175">Coiled coil</keyword>
<reference evidence="7" key="1">
    <citation type="submission" date="2016-11" db="UniProtKB">
        <authorList>
            <consortium name="WormBaseParasite"/>
        </authorList>
    </citation>
    <scope>IDENTIFICATION</scope>
</reference>
<comment type="subcellular location">
    <subcellularLocation>
        <location evidence="1">Nucleus</location>
    </subcellularLocation>
</comment>
<keyword evidence="3" id="KW-0539">Nucleus</keyword>
<dbReference type="InterPro" id="IPR024864">
    <property type="entry name" value="Nup54/Nup57/Nup44"/>
</dbReference>
<keyword evidence="6" id="KW-1185">Reference proteome</keyword>
<dbReference type="GO" id="GO:0044613">
    <property type="term" value="C:nuclear pore central transport channel"/>
    <property type="evidence" value="ECO:0007669"/>
    <property type="project" value="TreeGrafter"/>
</dbReference>
<evidence type="ECO:0000256" key="2">
    <source>
        <dbReference type="ARBA" id="ARBA00022448"/>
    </source>
</evidence>
<dbReference type="GO" id="GO:0006999">
    <property type="term" value="P:nuclear pore organization"/>
    <property type="evidence" value="ECO:0007669"/>
    <property type="project" value="TreeGrafter"/>
</dbReference>
<name>A0A1I7ZWR0_9BILA</name>
<dbReference type="Pfam" id="PF13874">
    <property type="entry name" value="Nup54"/>
    <property type="match status" value="1"/>
</dbReference>
<dbReference type="Pfam" id="PF13634">
    <property type="entry name" value="Nucleoporin_FG"/>
    <property type="match status" value="1"/>
</dbReference>
<feature type="coiled-coil region" evidence="4">
    <location>
        <begin position="502"/>
        <end position="529"/>
    </location>
</feature>
<evidence type="ECO:0000259" key="5">
    <source>
        <dbReference type="Pfam" id="PF13874"/>
    </source>
</evidence>
<evidence type="ECO:0000256" key="1">
    <source>
        <dbReference type="ARBA" id="ARBA00004123"/>
    </source>
</evidence>
<feature type="domain" description="Nucleoporin Nup54 alpha-helical" evidence="5">
    <location>
        <begin position="332"/>
        <end position="466"/>
    </location>
</feature>
<organism evidence="6 7">
    <name type="scientific">Steinernema glaseri</name>
    <dbReference type="NCBI Taxonomy" id="37863"/>
    <lineage>
        <taxon>Eukaryota</taxon>
        <taxon>Metazoa</taxon>
        <taxon>Ecdysozoa</taxon>
        <taxon>Nematoda</taxon>
        <taxon>Chromadorea</taxon>
        <taxon>Rhabditida</taxon>
        <taxon>Tylenchina</taxon>
        <taxon>Panagrolaimomorpha</taxon>
        <taxon>Strongyloidoidea</taxon>
        <taxon>Steinernematidae</taxon>
        <taxon>Steinernema</taxon>
    </lineage>
</organism>
<evidence type="ECO:0000256" key="3">
    <source>
        <dbReference type="ARBA" id="ARBA00023242"/>
    </source>
</evidence>
<sequence>MSLFGGAATTSAPASGLFGAKPATSTPSLFGAPAQTSTPSLFGAPAASTAATKPLFGATATSTPSLFGTAPATSTPSLFGAASTAPATGLFGAKPTTTTSGGLFGSTAPAAGGLFGSTAPSGGLFGSTQQQQLAPSQQRGTIEDLLQNSTALVTSVGDPQIFPDERNGIIALFNQLQAILGTGKGYYSANAPPVEYTMNGPYFRLKGICYNRMSDYDDADGMVSLILKVPGTKVATSQVRQQIVDELYVILGSKPNLVPRIDSVISLPDDKTEVTFYVEERGKGRIECNLLASYFKQDAQFKALQTKLEVEQLIPRAGVSKQYLRHYLENAPEGFDPNVWAQAVAENPDPEKLIPFPIRGVEELLDRQKRQKLEMNLQNNIAADMEEHIKTARRELSQIHSRMLTQRQKQKQISYRLLRVLAMQTLIQRYGARLDENELKLKNHLERLSAQLNGPGNLKDRLANVMDVLKTEMPRLTERQAQLNDPKNVFRGLDMSKFRDYLAEIQTALEQVHEVCEEHRNDLEVMQKKKNW</sequence>